<proteinExistence type="inferred from homology"/>
<keyword evidence="2" id="KW-0680">Restriction system</keyword>
<dbReference type="GO" id="GO:0009307">
    <property type="term" value="P:DNA restriction-modification system"/>
    <property type="evidence" value="ECO:0007669"/>
    <property type="project" value="UniProtKB-KW"/>
</dbReference>
<feature type="domain" description="Type I restriction modification DNA specificity" evidence="5">
    <location>
        <begin position="415"/>
        <end position="551"/>
    </location>
</feature>
<reference evidence="6 7" key="1">
    <citation type="submission" date="2019-03" db="EMBL/GenBank/DDBJ databases">
        <title>Genomic Encyclopedia of Type Strains, Phase IV (KMG-IV): sequencing the most valuable type-strain genomes for metagenomic binning, comparative biology and taxonomic classification.</title>
        <authorList>
            <person name="Goeker M."/>
        </authorList>
    </citation>
    <scope>NUCLEOTIDE SEQUENCE [LARGE SCALE GENOMIC DNA]</scope>
    <source>
        <strain evidence="6 7">DSM 25903</strain>
    </source>
</reference>
<evidence type="ECO:0000259" key="5">
    <source>
        <dbReference type="Pfam" id="PF01420"/>
    </source>
</evidence>
<keyword evidence="7" id="KW-1185">Reference proteome</keyword>
<keyword evidence="3" id="KW-0238">DNA-binding</keyword>
<evidence type="ECO:0000313" key="7">
    <source>
        <dbReference type="Proteomes" id="UP000295122"/>
    </source>
</evidence>
<name>A0A4R7C560_9HYPH</name>
<protein>
    <submittedName>
        <fullName evidence="6">Type I restriction enzyme S subunit</fullName>
    </submittedName>
</protein>
<dbReference type="Proteomes" id="UP000295122">
    <property type="component" value="Unassembled WGS sequence"/>
</dbReference>
<dbReference type="CDD" id="cd17282">
    <property type="entry name" value="RMtype1_S_Eco16444ORF1681_TRD1-CR1_like"/>
    <property type="match status" value="1"/>
</dbReference>
<feature type="region of interest" description="Disordered" evidence="4">
    <location>
        <begin position="580"/>
        <end position="601"/>
    </location>
</feature>
<dbReference type="SUPFAM" id="SSF116734">
    <property type="entry name" value="DNA methylase specificity domain"/>
    <property type="match status" value="2"/>
</dbReference>
<dbReference type="GO" id="GO:0003677">
    <property type="term" value="F:DNA binding"/>
    <property type="evidence" value="ECO:0007669"/>
    <property type="project" value="UniProtKB-KW"/>
</dbReference>
<dbReference type="OrthoDB" id="164285at2"/>
<evidence type="ECO:0000256" key="3">
    <source>
        <dbReference type="ARBA" id="ARBA00023125"/>
    </source>
</evidence>
<dbReference type="AlphaFoldDB" id="A0A4R7C560"/>
<organism evidence="6 7">
    <name type="scientific">Enterovirga rhinocerotis</name>
    <dbReference type="NCBI Taxonomy" id="1339210"/>
    <lineage>
        <taxon>Bacteria</taxon>
        <taxon>Pseudomonadati</taxon>
        <taxon>Pseudomonadota</taxon>
        <taxon>Alphaproteobacteria</taxon>
        <taxon>Hyphomicrobiales</taxon>
        <taxon>Methylobacteriaceae</taxon>
        <taxon>Enterovirga</taxon>
    </lineage>
</organism>
<evidence type="ECO:0000313" key="6">
    <source>
        <dbReference type="EMBL" id="TDR93002.1"/>
    </source>
</evidence>
<dbReference type="PANTHER" id="PTHR43140">
    <property type="entry name" value="TYPE-1 RESTRICTION ENZYME ECOKI SPECIFICITY PROTEIN"/>
    <property type="match status" value="1"/>
</dbReference>
<dbReference type="EMBL" id="SNZR01000011">
    <property type="protein sequence ID" value="TDR93002.1"/>
    <property type="molecule type" value="Genomic_DNA"/>
</dbReference>
<dbReference type="PANTHER" id="PTHR43140:SF1">
    <property type="entry name" value="TYPE I RESTRICTION ENZYME ECOKI SPECIFICITY SUBUNIT"/>
    <property type="match status" value="1"/>
</dbReference>
<evidence type="ECO:0000256" key="1">
    <source>
        <dbReference type="ARBA" id="ARBA00010923"/>
    </source>
</evidence>
<comment type="similarity">
    <text evidence="1">Belongs to the type-I restriction system S methylase family.</text>
</comment>
<dbReference type="InterPro" id="IPR000055">
    <property type="entry name" value="Restrct_endonuc_typeI_TRD"/>
</dbReference>
<comment type="caution">
    <text evidence="6">The sequence shown here is derived from an EMBL/GenBank/DDBJ whole genome shotgun (WGS) entry which is preliminary data.</text>
</comment>
<evidence type="ECO:0000256" key="2">
    <source>
        <dbReference type="ARBA" id="ARBA00022747"/>
    </source>
</evidence>
<accession>A0A4R7C560</accession>
<dbReference type="Gene3D" id="3.90.220.20">
    <property type="entry name" value="DNA methylase specificity domains"/>
    <property type="match status" value="2"/>
</dbReference>
<sequence>MIDRPMNAERLLAHYEKIADAPDAIARLRRFVLDLAVRGKLVSQDADDEPAEELLKRIAKEKARLVKAGEIRKEKPLTPMGDDTDFDIPPTWRWTRLGVITSYIQRGKSPKYAAADGSLVVSQKCVQWRGLDLSAAKKVTLESLADYEDIRFLRDGDLLWNSTGTGTIGRVIRLLDPPEKLVCDSHVTVVRCLEVDPEYIRSWLLSDHVYALIEDRAAGSTNQVELTAQMAINQVVPLPPLAEQHRIVAKVDELMGRCDRLEAARAGREAVRDKLTAASLARLNAPDPETFEADARFALDALPALTTRPDQIKALRQTILNLAVRGKLVPQDANDEPAAELLKRIAKEKARLVKEGKVKRQNALPEIDLDQVPFELPAGWAWGRFPEVGTFGRGRSKHRPRNDPALFDRGEHLMIQTGDVARSQGVIETYTNKYNDFGLSQSFKWPKGTLCITIAANIADSGILSFDACFPDSVVGFIPAPMFENARYFEYFVRTAKATLLEFAPATAQKNINLEILTQVLIPLPPLAEQYRIVAKVDALMALCDRLEASLTATAATRCRLLEALLTEALTPSEDRDAFFDASPDAKPVPTFAGDASEAAE</sequence>
<evidence type="ECO:0000256" key="4">
    <source>
        <dbReference type="SAM" id="MobiDB-lite"/>
    </source>
</evidence>
<dbReference type="InterPro" id="IPR044946">
    <property type="entry name" value="Restrct_endonuc_typeI_TRD_sf"/>
</dbReference>
<dbReference type="RefSeq" id="WP_133768040.1">
    <property type="nucleotide sequence ID" value="NZ_SNZR01000011.1"/>
</dbReference>
<dbReference type="Pfam" id="PF01420">
    <property type="entry name" value="Methylase_S"/>
    <property type="match status" value="1"/>
</dbReference>
<dbReference type="InterPro" id="IPR051212">
    <property type="entry name" value="Type-I_RE_S_subunit"/>
</dbReference>
<gene>
    <name evidence="6" type="ORF">EV668_0247</name>
</gene>